<reference evidence="2" key="1">
    <citation type="submission" date="2022-11" db="EMBL/GenBank/DDBJ databases">
        <title>Minimal conservation of predation-associated metabolite biosynthetic gene clusters underscores biosynthetic potential of Myxococcota including descriptions for ten novel species: Archangium lansinium sp. nov., Myxococcus landrumus sp. nov., Nannocystis bai.</title>
        <authorList>
            <person name="Ahearne A."/>
            <person name="Stevens C."/>
            <person name="Dowd S."/>
        </authorList>
    </citation>
    <scope>NUCLEOTIDE SEQUENCE</scope>
    <source>
        <strain evidence="2">Fl3</strain>
    </source>
</reference>
<dbReference type="Gene3D" id="3.30.750.24">
    <property type="entry name" value="STAS domain"/>
    <property type="match status" value="1"/>
</dbReference>
<organism evidence="2 3">
    <name type="scientific">Nannocystis punicea</name>
    <dbReference type="NCBI Taxonomy" id="2995304"/>
    <lineage>
        <taxon>Bacteria</taxon>
        <taxon>Pseudomonadati</taxon>
        <taxon>Myxococcota</taxon>
        <taxon>Polyangia</taxon>
        <taxon>Nannocystales</taxon>
        <taxon>Nannocystaceae</taxon>
        <taxon>Nannocystis</taxon>
    </lineage>
</organism>
<dbReference type="PROSITE" id="PS50801">
    <property type="entry name" value="STAS"/>
    <property type="match status" value="1"/>
</dbReference>
<feature type="domain" description="STAS" evidence="1">
    <location>
        <begin position="1"/>
        <end position="101"/>
    </location>
</feature>
<protein>
    <submittedName>
        <fullName evidence="2">STAS domain-containing protein</fullName>
    </submittedName>
</protein>
<name>A0ABY7H2V5_9BACT</name>
<dbReference type="SUPFAM" id="SSF52091">
    <property type="entry name" value="SpoIIaa-like"/>
    <property type="match status" value="1"/>
</dbReference>
<dbReference type="Pfam" id="PF01740">
    <property type="entry name" value="STAS"/>
    <property type="match status" value="1"/>
</dbReference>
<dbReference type="EMBL" id="CP114040">
    <property type="protein sequence ID" value="WAS93599.1"/>
    <property type="molecule type" value="Genomic_DNA"/>
</dbReference>
<keyword evidence="3" id="KW-1185">Reference proteome</keyword>
<dbReference type="Proteomes" id="UP001164459">
    <property type="component" value="Chromosome"/>
</dbReference>
<dbReference type="InterPro" id="IPR036513">
    <property type="entry name" value="STAS_dom_sf"/>
</dbReference>
<evidence type="ECO:0000313" key="2">
    <source>
        <dbReference type="EMBL" id="WAS93599.1"/>
    </source>
</evidence>
<dbReference type="InterPro" id="IPR002645">
    <property type="entry name" value="STAS_dom"/>
</dbReference>
<proteinExistence type="predicted"/>
<gene>
    <name evidence="2" type="ORF">O0S08_46290</name>
</gene>
<dbReference type="RefSeq" id="WP_269035939.1">
    <property type="nucleotide sequence ID" value="NZ_CP114040.1"/>
</dbReference>
<dbReference type="PANTHER" id="PTHR33495">
    <property type="entry name" value="ANTI-SIGMA FACTOR ANTAGONIST TM_1081-RELATED-RELATED"/>
    <property type="match status" value="1"/>
</dbReference>
<accession>A0ABY7H2V5</accession>
<evidence type="ECO:0000259" key="1">
    <source>
        <dbReference type="PROSITE" id="PS50801"/>
    </source>
</evidence>
<evidence type="ECO:0000313" key="3">
    <source>
        <dbReference type="Proteomes" id="UP001164459"/>
    </source>
</evidence>
<sequence>MQISRSDQGDQTTLHITGKLDVATASGCDALFGAVVAEGRKRVTLDLSGLEEIDSSGVAKVVSLYKRLKQLGGEFHLAGVGDQPLAIFRLLRFDALFPELK</sequence>
<dbReference type="PANTHER" id="PTHR33495:SF2">
    <property type="entry name" value="ANTI-SIGMA FACTOR ANTAGONIST TM_1081-RELATED"/>
    <property type="match status" value="1"/>
</dbReference>
<dbReference type="CDD" id="cd07043">
    <property type="entry name" value="STAS_anti-anti-sigma_factors"/>
    <property type="match status" value="1"/>
</dbReference>